<dbReference type="InterPro" id="IPR027417">
    <property type="entry name" value="P-loop_NTPase"/>
</dbReference>
<keyword evidence="5" id="KW-1185">Reference proteome</keyword>
<feature type="compositionally biased region" description="Basic residues" evidence="3">
    <location>
        <begin position="41"/>
        <end position="52"/>
    </location>
</feature>
<keyword evidence="1" id="KW-0112">Calmodulin-binding</keyword>
<dbReference type="InterPro" id="IPR000048">
    <property type="entry name" value="IQ_motif_EF-hand-BS"/>
</dbReference>
<protein>
    <submittedName>
        <fullName evidence="4">Uncharacterized protein</fullName>
    </submittedName>
</protein>
<evidence type="ECO:0000256" key="1">
    <source>
        <dbReference type="ARBA" id="ARBA00022860"/>
    </source>
</evidence>
<feature type="region of interest" description="Disordered" evidence="3">
    <location>
        <begin position="480"/>
        <end position="499"/>
    </location>
</feature>
<feature type="coiled-coil region" evidence="2">
    <location>
        <begin position="276"/>
        <end position="317"/>
    </location>
</feature>
<evidence type="ECO:0000256" key="3">
    <source>
        <dbReference type="SAM" id="MobiDB-lite"/>
    </source>
</evidence>
<comment type="caution">
    <text evidence="4">The sequence shown here is derived from an EMBL/GenBank/DDBJ whole genome shotgun (WGS) entry which is preliminary data.</text>
</comment>
<dbReference type="PANTHER" id="PTHR13140">
    <property type="entry name" value="MYOSIN"/>
    <property type="match status" value="1"/>
</dbReference>
<evidence type="ECO:0000313" key="5">
    <source>
        <dbReference type="Proteomes" id="UP001642360"/>
    </source>
</evidence>
<keyword evidence="2" id="KW-0175">Coiled coil</keyword>
<dbReference type="Proteomes" id="UP001642360">
    <property type="component" value="Unassembled WGS sequence"/>
</dbReference>
<dbReference type="PROSITE" id="PS50096">
    <property type="entry name" value="IQ"/>
    <property type="match status" value="3"/>
</dbReference>
<dbReference type="Gene3D" id="1.20.5.190">
    <property type="match status" value="1"/>
</dbReference>
<proteinExistence type="predicted"/>
<feature type="compositionally biased region" description="Basic and acidic residues" evidence="3">
    <location>
        <begin position="19"/>
        <end position="32"/>
    </location>
</feature>
<dbReference type="SMART" id="SM00015">
    <property type="entry name" value="IQ"/>
    <property type="match status" value="3"/>
</dbReference>
<dbReference type="GO" id="GO:0005516">
    <property type="term" value="F:calmodulin binding"/>
    <property type="evidence" value="ECO:0007669"/>
    <property type="project" value="UniProtKB-KW"/>
</dbReference>
<gene>
    <name evidence="4" type="ORF">ILEXP_LOCUS28933</name>
</gene>
<dbReference type="PANTHER" id="PTHR13140:SF706">
    <property type="entry name" value="DILUTE CLASS UNCONVENTIONAL MYOSIN, ISOFORM C"/>
    <property type="match status" value="1"/>
</dbReference>
<evidence type="ECO:0000256" key="2">
    <source>
        <dbReference type="SAM" id="Coils"/>
    </source>
</evidence>
<feature type="region of interest" description="Disordered" evidence="3">
    <location>
        <begin position="1"/>
        <end position="76"/>
    </location>
</feature>
<accession>A0ABC8STG3</accession>
<reference evidence="4 5" key="1">
    <citation type="submission" date="2024-02" db="EMBL/GenBank/DDBJ databases">
        <authorList>
            <person name="Vignale AGUSTIN F."/>
            <person name="Sosa J E."/>
            <person name="Modenutti C."/>
        </authorList>
    </citation>
    <scope>NUCLEOTIDE SEQUENCE [LARGE SCALE GENOMIC DNA]</scope>
</reference>
<dbReference type="AlphaFoldDB" id="A0ABC8STG3"/>
<feature type="compositionally biased region" description="Low complexity" evidence="3">
    <location>
        <begin position="1"/>
        <end position="12"/>
    </location>
</feature>
<dbReference type="SUPFAM" id="SSF52540">
    <property type="entry name" value="P-loop containing nucleoside triphosphate hydrolases"/>
    <property type="match status" value="1"/>
</dbReference>
<dbReference type="Pfam" id="PF00612">
    <property type="entry name" value="IQ"/>
    <property type="match status" value="3"/>
</dbReference>
<name>A0ABC8STG3_9AQUA</name>
<evidence type="ECO:0000313" key="4">
    <source>
        <dbReference type="EMBL" id="CAK9160195.1"/>
    </source>
</evidence>
<dbReference type="EMBL" id="CAUOFW020003480">
    <property type="protein sequence ID" value="CAK9160195.1"/>
    <property type="molecule type" value="Genomic_DNA"/>
</dbReference>
<sequence length="499" mass="57323">MLSVSPSSMVRSSLEEMLDNLRRRDEKPKDLPPDLPSRPRPTSRARLPRAKRSLPTNFEIDDAEPPEGSAGCDSKREEVKRSRICSFGAEKFKEVLPSESPYAMTSEERKCGQRLEEQDGMTLTPASSGSLPRFQEPEVDDNVGYFSKKIGALEDTRKQVLQGTLEVQKHFRGHRARHYFHELKKGVITLQSFVRGENTRREYDVLIRSREQVAWKMLDENLCTVVRLQSVIRGWLVRRHFSHLQHRKEFHCDALNSIGNPGKKFSEVKNLPQEYVHVLLSDMEELQRRVMQAEATLSQKEEENAALRAQLQHFQARWSEYEAKMKSMEEMWQKQMTSLQMSLAAAKKITAADNTAGQPGRLVESSPSPHCYDSEDNMSMRTQTPGGNTPIKFVNGGLDFGARRRTNSAFNAFSHLVKEFEQGKQIFDDEAKAIVEVKSGQVPSINPDEELRKLQHKFEAWKKEYKVKLRNTKAKFSKLGHSEVGKSSRKWWGRKSKRC</sequence>
<feature type="compositionally biased region" description="Basic residues" evidence="3">
    <location>
        <begin position="487"/>
        <end position="499"/>
    </location>
</feature>
<organism evidence="4 5">
    <name type="scientific">Ilex paraguariensis</name>
    <name type="common">yerba mate</name>
    <dbReference type="NCBI Taxonomy" id="185542"/>
    <lineage>
        <taxon>Eukaryota</taxon>
        <taxon>Viridiplantae</taxon>
        <taxon>Streptophyta</taxon>
        <taxon>Embryophyta</taxon>
        <taxon>Tracheophyta</taxon>
        <taxon>Spermatophyta</taxon>
        <taxon>Magnoliopsida</taxon>
        <taxon>eudicotyledons</taxon>
        <taxon>Gunneridae</taxon>
        <taxon>Pentapetalae</taxon>
        <taxon>asterids</taxon>
        <taxon>campanulids</taxon>
        <taxon>Aquifoliales</taxon>
        <taxon>Aquifoliaceae</taxon>
        <taxon>Ilex</taxon>
    </lineage>
</organism>